<keyword evidence="6 9" id="KW-1133">Transmembrane helix</keyword>
<feature type="transmembrane region" description="Helical" evidence="9">
    <location>
        <begin position="632"/>
        <end position="651"/>
    </location>
</feature>
<feature type="transmembrane region" description="Helical" evidence="9">
    <location>
        <begin position="602"/>
        <end position="620"/>
    </location>
</feature>
<dbReference type="Gene3D" id="1.20.1250.20">
    <property type="entry name" value="MFS general substrate transporter like domains"/>
    <property type="match status" value="1"/>
</dbReference>
<evidence type="ECO:0000256" key="4">
    <source>
        <dbReference type="ARBA" id="ARBA00022692"/>
    </source>
</evidence>
<dbReference type="PANTHER" id="PTHR20772">
    <property type="entry name" value="PROTEIN FMP42"/>
    <property type="match status" value="1"/>
</dbReference>
<feature type="transmembrane region" description="Helical" evidence="9">
    <location>
        <begin position="413"/>
        <end position="431"/>
    </location>
</feature>
<feature type="transmembrane region" description="Helical" evidence="9">
    <location>
        <begin position="657"/>
        <end position="677"/>
    </location>
</feature>
<keyword evidence="4 9" id="KW-0812">Transmembrane</keyword>
<comment type="subcellular location">
    <subcellularLocation>
        <location evidence="1">Membrane</location>
        <topology evidence="1">Multi-pass membrane protein</topology>
    </subcellularLocation>
</comment>
<evidence type="ECO:0000256" key="7">
    <source>
        <dbReference type="ARBA" id="ARBA00023136"/>
    </source>
</evidence>
<comment type="similarity">
    <text evidence="2">Belongs to the SLC43A transporter (TC 2.A.1.44) family.</text>
</comment>
<feature type="transmembrane region" description="Helical" evidence="9">
    <location>
        <begin position="236"/>
        <end position="258"/>
    </location>
</feature>
<evidence type="ECO:0000256" key="2">
    <source>
        <dbReference type="ARBA" id="ARBA00006595"/>
    </source>
</evidence>
<dbReference type="GO" id="GO:0016020">
    <property type="term" value="C:membrane"/>
    <property type="evidence" value="ECO:0007669"/>
    <property type="project" value="UniProtKB-SubCell"/>
</dbReference>
<feature type="compositionally biased region" description="Acidic residues" evidence="8">
    <location>
        <begin position="470"/>
        <end position="482"/>
    </location>
</feature>
<dbReference type="EMBL" id="BDSA01000003">
    <property type="protein sequence ID" value="GBE61201.1"/>
    <property type="molecule type" value="Genomic_DNA"/>
</dbReference>
<feature type="region of interest" description="Disordered" evidence="8">
    <location>
        <begin position="470"/>
        <end position="501"/>
    </location>
</feature>
<evidence type="ECO:0000313" key="11">
    <source>
        <dbReference type="Proteomes" id="UP000236319"/>
    </source>
</evidence>
<feature type="transmembrane region" description="Helical" evidence="9">
    <location>
        <begin position="351"/>
        <end position="374"/>
    </location>
</feature>
<feature type="transmembrane region" description="Helical" evidence="9">
    <location>
        <begin position="60"/>
        <end position="80"/>
    </location>
</feature>
<evidence type="ECO:0000256" key="1">
    <source>
        <dbReference type="ARBA" id="ARBA00004141"/>
    </source>
</evidence>
<keyword evidence="3" id="KW-0813">Transport</keyword>
<dbReference type="Proteomes" id="UP000236319">
    <property type="component" value="Unassembled WGS sequence"/>
</dbReference>
<gene>
    <name evidence="10" type="ORF">BOVATA_026940</name>
</gene>
<feature type="transmembrane region" description="Helical" evidence="9">
    <location>
        <begin position="698"/>
        <end position="718"/>
    </location>
</feature>
<dbReference type="VEuPathDB" id="PiroplasmaDB:BOVATA_026940"/>
<dbReference type="InterPro" id="IPR052599">
    <property type="entry name" value="SLC43A_AATransporter"/>
</dbReference>
<accession>A0A2H6KDY3</accession>
<dbReference type="Pfam" id="PF07690">
    <property type="entry name" value="MFS_1"/>
    <property type="match status" value="1"/>
</dbReference>
<evidence type="ECO:0000256" key="6">
    <source>
        <dbReference type="ARBA" id="ARBA00022989"/>
    </source>
</evidence>
<keyword evidence="5" id="KW-0029">Amino-acid transport</keyword>
<dbReference type="GO" id="GO:0006865">
    <property type="term" value="P:amino acid transport"/>
    <property type="evidence" value="ECO:0007669"/>
    <property type="project" value="UniProtKB-KW"/>
</dbReference>
<dbReference type="GO" id="GO:0022857">
    <property type="term" value="F:transmembrane transporter activity"/>
    <property type="evidence" value="ECO:0007669"/>
    <property type="project" value="InterPro"/>
</dbReference>
<feature type="transmembrane region" description="Helical" evidence="9">
    <location>
        <begin position="174"/>
        <end position="193"/>
    </location>
</feature>
<dbReference type="InterPro" id="IPR011701">
    <property type="entry name" value="MFS"/>
</dbReference>
<feature type="compositionally biased region" description="Basic and acidic residues" evidence="8">
    <location>
        <begin position="483"/>
        <end position="492"/>
    </location>
</feature>
<organism evidence="10 11">
    <name type="scientific">Babesia ovata</name>
    <dbReference type="NCBI Taxonomy" id="189622"/>
    <lineage>
        <taxon>Eukaryota</taxon>
        <taxon>Sar</taxon>
        <taxon>Alveolata</taxon>
        <taxon>Apicomplexa</taxon>
        <taxon>Aconoidasida</taxon>
        <taxon>Piroplasmida</taxon>
        <taxon>Babesiidae</taxon>
        <taxon>Babesia</taxon>
    </lineage>
</organism>
<evidence type="ECO:0000256" key="3">
    <source>
        <dbReference type="ARBA" id="ARBA00022448"/>
    </source>
</evidence>
<dbReference type="SUPFAM" id="SSF103473">
    <property type="entry name" value="MFS general substrate transporter"/>
    <property type="match status" value="1"/>
</dbReference>
<dbReference type="PANTHER" id="PTHR20772:SF2">
    <property type="entry name" value="PROTEIN FMP42"/>
    <property type="match status" value="1"/>
</dbReference>
<keyword evidence="7 9" id="KW-0472">Membrane</keyword>
<feature type="transmembrane region" description="Helical" evidence="9">
    <location>
        <begin position="443"/>
        <end position="462"/>
    </location>
</feature>
<dbReference type="GeneID" id="39874971"/>
<dbReference type="AlphaFoldDB" id="A0A2H6KDY3"/>
<feature type="transmembrane region" description="Helical" evidence="9">
    <location>
        <begin position="294"/>
        <end position="313"/>
    </location>
</feature>
<protein>
    <submittedName>
        <fullName evidence="10">Integral membrane protein</fullName>
    </submittedName>
</protein>
<feature type="transmembrane region" description="Helical" evidence="9">
    <location>
        <begin position="730"/>
        <end position="753"/>
    </location>
</feature>
<dbReference type="RefSeq" id="XP_028867444.1">
    <property type="nucleotide sequence ID" value="XM_029011611.1"/>
</dbReference>
<evidence type="ECO:0000256" key="8">
    <source>
        <dbReference type="SAM" id="MobiDB-lite"/>
    </source>
</evidence>
<feature type="transmembrane region" description="Helical" evidence="9">
    <location>
        <begin position="567"/>
        <end position="590"/>
    </location>
</feature>
<sequence length="926" mass="105100">MAAEVEKLHSEECTVKADKQDNCGKCKCDYSCIGNIFFRKRKKRMDKIKKQAYPYGISKYVVMCLGCLSICLTSSLYYNWTIFEDMFMRDGALVGLCTEEERREAKPNAFVCDAQRRQISNLYSAIMYTDSFVGSIGGYIGDRFGAYYALLIGQVFGVIAFVMFYLFTQNTVMLYATFMFWGVSASFALAPTWHYSRMFTFGNNMAVSVITSADNMSMFTPTFLQKIAMRYNIGFSGASLTYIFWAIFVCIAVTLYFIPKKFIVMDEDEEEESEDAYELTNMFNAGMMKAVTNVRYWLSVTCYVLLCSVRLFYRRSFTLLFFDNEEVTEFLEVSSDFSFAGSFVLGYMNEFFGVVPMMGVTTLMYIGALIAVYFRNFPCAYTSALLFAIAQAGDIQQLITFIDEYFPDHESTLMGIANIVNTIFGLLLQFTFNHVFDWLGPRITVFVMILILGGVLVICYIIELGMSKENEDDDGKGDDGEEDAKKDKSKEPEADDEETAYNPFGPDLLLYNIFGAFLSFPYFVSLCTAVGINNFNQEDDNTESGEEQDRTVRNLEKDQFFMSMDRIVELCSAVFYTSLIVLLGCIFEFSRRTALMQTHNCILLLMSILIGSAAGTSLLLPYTQFFKVMPPIIVVALTALPPLSLVIFGWIDRRDPFSFTIMCTLVGVYGFVLFMAGDIMLYMNALMGARFGTMAHSLMGWSNLGLGYFYTLLIVYTIRELYKGDCNIGGYMIVMGMQCAISVFATLVLYLHLSHEKQYYYGKCKKSEICNKPSETVESQNCTHDDGKSEHLDYFNHRVLEDKCKMRVLTFRSHFSKDFEKIRNTDYGLWNIEYSTAGILKPDPYLLLLAASVLISLSDASMAFLVPGLFVEMTLMTISAYFTVRLLFAFLYDQIEKAVGEHTDAIGCARGHRSSNLCADYVRVPV</sequence>
<feature type="transmembrane region" description="Helical" evidence="9">
    <location>
        <begin position="873"/>
        <end position="892"/>
    </location>
</feature>
<dbReference type="OrthoDB" id="365239at2759"/>
<dbReference type="InterPro" id="IPR036259">
    <property type="entry name" value="MFS_trans_sf"/>
</dbReference>
<evidence type="ECO:0000313" key="10">
    <source>
        <dbReference type="EMBL" id="GBE61201.1"/>
    </source>
</evidence>
<proteinExistence type="inferred from homology"/>
<dbReference type="CDD" id="cd06174">
    <property type="entry name" value="MFS"/>
    <property type="match status" value="1"/>
</dbReference>
<comment type="caution">
    <text evidence="10">The sequence shown here is derived from an EMBL/GenBank/DDBJ whole genome shotgun (WGS) entry which is preliminary data.</text>
</comment>
<reference evidence="10 11" key="1">
    <citation type="journal article" date="2017" name="BMC Genomics">
        <title>Whole-genome assembly of Babesia ovata and comparative genomics between closely related pathogens.</title>
        <authorList>
            <person name="Yamagishi J."/>
            <person name="Asada M."/>
            <person name="Hakimi H."/>
            <person name="Tanaka T.Q."/>
            <person name="Sugimoto C."/>
            <person name="Kawazu S."/>
        </authorList>
    </citation>
    <scope>NUCLEOTIDE SEQUENCE [LARGE SCALE GENOMIC DNA]</scope>
    <source>
        <strain evidence="10 11">Miyake</strain>
    </source>
</reference>
<keyword evidence="11" id="KW-1185">Reference proteome</keyword>
<evidence type="ECO:0000256" key="9">
    <source>
        <dbReference type="SAM" id="Phobius"/>
    </source>
</evidence>
<name>A0A2H6KDY3_9APIC</name>
<evidence type="ECO:0000256" key="5">
    <source>
        <dbReference type="ARBA" id="ARBA00022970"/>
    </source>
</evidence>
<feature type="transmembrane region" description="Helical" evidence="9">
    <location>
        <begin position="146"/>
        <end position="167"/>
    </location>
</feature>